<dbReference type="AlphaFoldDB" id="A0A0K2UER6"/>
<evidence type="ECO:0000256" key="1">
    <source>
        <dbReference type="SAM" id="Phobius"/>
    </source>
</evidence>
<evidence type="ECO:0000313" key="2">
    <source>
        <dbReference type="EMBL" id="CDW36417.1"/>
    </source>
</evidence>
<accession>A0A0K2UER6</accession>
<dbReference type="EMBL" id="HACA01019056">
    <property type="protein sequence ID" value="CDW36417.1"/>
    <property type="molecule type" value="Transcribed_RNA"/>
</dbReference>
<feature type="transmembrane region" description="Helical" evidence="1">
    <location>
        <begin position="20"/>
        <end position="46"/>
    </location>
</feature>
<organism evidence="2">
    <name type="scientific">Lepeophtheirus salmonis</name>
    <name type="common">Salmon louse</name>
    <name type="synonym">Caligus salmonis</name>
    <dbReference type="NCBI Taxonomy" id="72036"/>
    <lineage>
        <taxon>Eukaryota</taxon>
        <taxon>Metazoa</taxon>
        <taxon>Ecdysozoa</taxon>
        <taxon>Arthropoda</taxon>
        <taxon>Crustacea</taxon>
        <taxon>Multicrustacea</taxon>
        <taxon>Hexanauplia</taxon>
        <taxon>Copepoda</taxon>
        <taxon>Siphonostomatoida</taxon>
        <taxon>Caligidae</taxon>
        <taxon>Lepeophtheirus</taxon>
    </lineage>
</organism>
<feature type="non-terminal residue" evidence="2">
    <location>
        <position position="1"/>
    </location>
</feature>
<keyword evidence="1" id="KW-1133">Transmembrane helix</keyword>
<protein>
    <submittedName>
        <fullName evidence="2">Uncharacterized protein</fullName>
    </submittedName>
</protein>
<sequence length="51" mass="6230">LLRYYVFEVNSKYASTCYENLWGITLIPFLLLSHYNSSYAFVYHLIFYQHK</sequence>
<name>A0A0K2UER6_LEPSM</name>
<reference evidence="2" key="1">
    <citation type="submission" date="2014-05" db="EMBL/GenBank/DDBJ databases">
        <authorList>
            <person name="Chronopoulou M."/>
        </authorList>
    </citation>
    <scope>NUCLEOTIDE SEQUENCE</scope>
    <source>
        <tissue evidence="2">Whole organism</tissue>
    </source>
</reference>
<proteinExistence type="predicted"/>
<keyword evidence="1" id="KW-0812">Transmembrane</keyword>
<keyword evidence="1" id="KW-0472">Membrane</keyword>